<dbReference type="PROSITE" id="PS00107">
    <property type="entry name" value="PROTEIN_KINASE_ATP"/>
    <property type="match status" value="1"/>
</dbReference>
<keyword evidence="2" id="KW-0723">Serine/threonine-protein kinase</keyword>
<evidence type="ECO:0000259" key="11">
    <source>
        <dbReference type="PROSITE" id="PS50011"/>
    </source>
</evidence>
<feature type="binding site" evidence="9">
    <location>
        <position position="172"/>
    </location>
    <ligand>
        <name>ATP</name>
        <dbReference type="ChEBI" id="CHEBI:30616"/>
    </ligand>
</feature>
<evidence type="ECO:0000256" key="9">
    <source>
        <dbReference type="PROSITE-ProRule" id="PRU10141"/>
    </source>
</evidence>
<gene>
    <name evidence="12" type="ORF">U9M48_026356</name>
</gene>
<dbReference type="SUPFAM" id="SSF56112">
    <property type="entry name" value="Protein kinase-like (PK-like)"/>
    <property type="match status" value="1"/>
</dbReference>
<dbReference type="PANTHER" id="PTHR24346:SF39">
    <property type="entry name" value="SERINE_THREONINE-PROTEIN KINASE GRIK1-RELATED"/>
    <property type="match status" value="1"/>
</dbReference>
<keyword evidence="6 9" id="KW-0067">ATP-binding</keyword>
<protein>
    <recommendedName>
        <fullName evidence="1">non-specific serine/threonine protein kinase</fullName>
        <ecNumber evidence="1">2.7.11.1</ecNumber>
    </recommendedName>
</protein>
<evidence type="ECO:0000256" key="10">
    <source>
        <dbReference type="SAM" id="MobiDB-lite"/>
    </source>
</evidence>
<dbReference type="InterPro" id="IPR008271">
    <property type="entry name" value="Ser/Thr_kinase_AS"/>
</dbReference>
<dbReference type="GO" id="GO:0004674">
    <property type="term" value="F:protein serine/threonine kinase activity"/>
    <property type="evidence" value="ECO:0007669"/>
    <property type="project" value="UniProtKB-KW"/>
</dbReference>
<dbReference type="AlphaFoldDB" id="A0AAQ3TS69"/>
<evidence type="ECO:0000256" key="7">
    <source>
        <dbReference type="ARBA" id="ARBA00047899"/>
    </source>
</evidence>
<evidence type="ECO:0000256" key="6">
    <source>
        <dbReference type="ARBA" id="ARBA00022840"/>
    </source>
</evidence>
<keyword evidence="5" id="KW-0418">Kinase</keyword>
<comment type="catalytic activity">
    <reaction evidence="7">
        <text>L-threonyl-[protein] + ATP = O-phospho-L-threonyl-[protein] + ADP + H(+)</text>
        <dbReference type="Rhea" id="RHEA:46608"/>
        <dbReference type="Rhea" id="RHEA-COMP:11060"/>
        <dbReference type="Rhea" id="RHEA-COMP:11605"/>
        <dbReference type="ChEBI" id="CHEBI:15378"/>
        <dbReference type="ChEBI" id="CHEBI:30013"/>
        <dbReference type="ChEBI" id="CHEBI:30616"/>
        <dbReference type="ChEBI" id="CHEBI:61977"/>
        <dbReference type="ChEBI" id="CHEBI:456216"/>
        <dbReference type="EC" id="2.7.11.1"/>
    </reaction>
</comment>
<feature type="domain" description="Protein kinase" evidence="11">
    <location>
        <begin position="143"/>
        <end position="476"/>
    </location>
</feature>
<evidence type="ECO:0000256" key="1">
    <source>
        <dbReference type="ARBA" id="ARBA00012513"/>
    </source>
</evidence>
<dbReference type="SMART" id="SM00220">
    <property type="entry name" value="S_TKc"/>
    <property type="match status" value="1"/>
</dbReference>
<evidence type="ECO:0000256" key="5">
    <source>
        <dbReference type="ARBA" id="ARBA00022777"/>
    </source>
</evidence>
<dbReference type="PROSITE" id="PS50011">
    <property type="entry name" value="PROTEIN_KINASE_DOM"/>
    <property type="match status" value="1"/>
</dbReference>
<feature type="region of interest" description="Disordered" evidence="10">
    <location>
        <begin position="73"/>
        <end position="104"/>
    </location>
</feature>
<dbReference type="Gene3D" id="1.10.510.10">
    <property type="entry name" value="Transferase(Phosphotransferase) domain 1"/>
    <property type="match status" value="2"/>
</dbReference>
<dbReference type="FunFam" id="3.30.200.20:FF:000206">
    <property type="entry name" value="Serine/threonine-protein kinase Ssp1"/>
    <property type="match status" value="1"/>
</dbReference>
<dbReference type="GO" id="GO:0005524">
    <property type="term" value="F:ATP binding"/>
    <property type="evidence" value="ECO:0007669"/>
    <property type="project" value="UniProtKB-UniRule"/>
</dbReference>
<evidence type="ECO:0000313" key="13">
    <source>
        <dbReference type="Proteomes" id="UP001341281"/>
    </source>
</evidence>
<dbReference type="EMBL" id="CP144750">
    <property type="protein sequence ID" value="WVZ78683.1"/>
    <property type="molecule type" value="Genomic_DNA"/>
</dbReference>
<dbReference type="PROSITE" id="PS00108">
    <property type="entry name" value="PROTEIN_KINASE_ST"/>
    <property type="match status" value="1"/>
</dbReference>
<proteinExistence type="predicted"/>
<evidence type="ECO:0000256" key="4">
    <source>
        <dbReference type="ARBA" id="ARBA00022741"/>
    </source>
</evidence>
<dbReference type="InterPro" id="IPR000719">
    <property type="entry name" value="Prot_kinase_dom"/>
</dbReference>
<reference evidence="12 13" key="1">
    <citation type="submission" date="2024-02" db="EMBL/GenBank/DDBJ databases">
        <title>High-quality chromosome-scale genome assembly of Pensacola bahiagrass (Paspalum notatum Flugge var. saurae).</title>
        <authorList>
            <person name="Vega J.M."/>
            <person name="Podio M."/>
            <person name="Orjuela J."/>
            <person name="Siena L.A."/>
            <person name="Pessino S.C."/>
            <person name="Combes M.C."/>
            <person name="Mariac C."/>
            <person name="Albertini E."/>
            <person name="Pupilli F."/>
            <person name="Ortiz J.P.A."/>
            <person name="Leblanc O."/>
        </authorList>
    </citation>
    <scope>NUCLEOTIDE SEQUENCE [LARGE SCALE GENOMIC DNA]</scope>
    <source>
        <strain evidence="12">R1</strain>
        <tissue evidence="12">Leaf</tissue>
    </source>
</reference>
<dbReference type="GO" id="GO:0035556">
    <property type="term" value="P:intracellular signal transduction"/>
    <property type="evidence" value="ECO:0007669"/>
    <property type="project" value="TreeGrafter"/>
</dbReference>
<dbReference type="Proteomes" id="UP001341281">
    <property type="component" value="Chromosome 06"/>
</dbReference>
<evidence type="ECO:0000256" key="2">
    <source>
        <dbReference type="ARBA" id="ARBA00022527"/>
    </source>
</evidence>
<dbReference type="PANTHER" id="PTHR24346">
    <property type="entry name" value="MAP/MICROTUBULE AFFINITY-REGULATING KINASE"/>
    <property type="match status" value="1"/>
</dbReference>
<feature type="compositionally biased region" description="Basic and acidic residues" evidence="10">
    <location>
        <begin position="25"/>
        <end position="45"/>
    </location>
</feature>
<accession>A0AAQ3TS69</accession>
<dbReference type="InterPro" id="IPR017441">
    <property type="entry name" value="Protein_kinase_ATP_BS"/>
</dbReference>
<feature type="region of interest" description="Disordered" evidence="10">
    <location>
        <begin position="23"/>
        <end position="58"/>
    </location>
</feature>
<dbReference type="Pfam" id="PF00069">
    <property type="entry name" value="Pkinase"/>
    <property type="match status" value="2"/>
</dbReference>
<dbReference type="CDD" id="cd14008">
    <property type="entry name" value="STKc_LKB1_CaMKK"/>
    <property type="match status" value="1"/>
</dbReference>
<dbReference type="InterPro" id="IPR011009">
    <property type="entry name" value="Kinase-like_dom_sf"/>
</dbReference>
<keyword evidence="3" id="KW-0808">Transferase</keyword>
<keyword evidence="4 9" id="KW-0547">Nucleotide-binding</keyword>
<feature type="compositionally biased region" description="Basic and acidic residues" evidence="10">
    <location>
        <begin position="77"/>
        <end position="88"/>
    </location>
</feature>
<dbReference type="FunFam" id="1.10.510.10:FF:000582">
    <property type="entry name" value="Serine/threonine-protein kinase GRIK1 isoform A"/>
    <property type="match status" value="1"/>
</dbReference>
<evidence type="ECO:0000313" key="12">
    <source>
        <dbReference type="EMBL" id="WVZ78683.1"/>
    </source>
</evidence>
<evidence type="ECO:0000256" key="8">
    <source>
        <dbReference type="ARBA" id="ARBA00048679"/>
    </source>
</evidence>
<name>A0AAQ3TS69_PASNO</name>
<comment type="catalytic activity">
    <reaction evidence="8">
        <text>L-seryl-[protein] + ATP = O-phospho-L-seryl-[protein] + ADP + H(+)</text>
        <dbReference type="Rhea" id="RHEA:17989"/>
        <dbReference type="Rhea" id="RHEA-COMP:9863"/>
        <dbReference type="Rhea" id="RHEA-COMP:11604"/>
        <dbReference type="ChEBI" id="CHEBI:15378"/>
        <dbReference type="ChEBI" id="CHEBI:29999"/>
        <dbReference type="ChEBI" id="CHEBI:30616"/>
        <dbReference type="ChEBI" id="CHEBI:83421"/>
        <dbReference type="ChEBI" id="CHEBI:456216"/>
        <dbReference type="EC" id="2.7.11.1"/>
    </reaction>
</comment>
<dbReference type="EC" id="2.7.11.1" evidence="1"/>
<dbReference type="GO" id="GO:0005737">
    <property type="term" value="C:cytoplasm"/>
    <property type="evidence" value="ECO:0007669"/>
    <property type="project" value="TreeGrafter"/>
</dbReference>
<organism evidence="12 13">
    <name type="scientific">Paspalum notatum var. saurae</name>
    <dbReference type="NCBI Taxonomy" id="547442"/>
    <lineage>
        <taxon>Eukaryota</taxon>
        <taxon>Viridiplantae</taxon>
        <taxon>Streptophyta</taxon>
        <taxon>Embryophyta</taxon>
        <taxon>Tracheophyta</taxon>
        <taxon>Spermatophyta</taxon>
        <taxon>Magnoliopsida</taxon>
        <taxon>Liliopsida</taxon>
        <taxon>Poales</taxon>
        <taxon>Poaceae</taxon>
        <taxon>PACMAD clade</taxon>
        <taxon>Panicoideae</taxon>
        <taxon>Andropogonodae</taxon>
        <taxon>Paspaleae</taxon>
        <taxon>Paspalinae</taxon>
        <taxon>Paspalum</taxon>
    </lineage>
</organism>
<sequence>MGDLTDIGCCSCFSFLRKPSVPVRQRRDRDADGILSEDLLKRQSAEDPDGSFYTGNDPDLSFYNGDDFDRSFYNGEDPDRSFYDRDDTGYVEGSDDGPPRKSSEDIIQSRAQNGFACREIPVKETKKVFRSEDENGNKMVNQYVHLGKIGSGSYGKVVLYRNIKDGKLYAVKVLNKPYMMKVRVVRTETAMTDVLREVSIMKMLNHPNIVNLVEVIDDPNIDKFYMVLEYVEGKMVCDNGLEEATARNYLRDIISGLMYLHSHWCASQATAVAEGTVGSNSRMLVNNVVLSTIRTTIIFGRREYLHAFLICLSFYAQYNLHYCVLALIETLNLVCLNGTQNVIHGDIKPDNLLVTSTGNVKIGDFSVSQVFEDDDDMLWRSPGTPVFTAPECCQGSAYHGRASDTWAVGVTLYCMVSGNYPFLGDTLQETYDKIANDPVQIPDDMNPQLAELLTRLLCKDPGDRITLQAAAEHPWVAGDKGPVPEFFCRCGFGRRKRNDFAEGVQ</sequence>
<evidence type="ECO:0000256" key="3">
    <source>
        <dbReference type="ARBA" id="ARBA00022679"/>
    </source>
</evidence>
<keyword evidence="13" id="KW-1185">Reference proteome</keyword>